<evidence type="ECO:0000313" key="1">
    <source>
        <dbReference type="EMBL" id="TWW12173.1"/>
    </source>
</evidence>
<proteinExistence type="predicted"/>
<comment type="caution">
    <text evidence="1">The sequence shown here is derived from an EMBL/GenBank/DDBJ whole genome shotgun (WGS) entry which is preliminary data.</text>
</comment>
<name>A0A5C6MD52_9PLAN</name>
<keyword evidence="2" id="KW-1185">Reference proteome</keyword>
<reference evidence="1 2" key="1">
    <citation type="submission" date="2019-08" db="EMBL/GenBank/DDBJ databases">
        <title>100 year-old enigma solved: identification of Planctomyces bekefii, the type genus and species of the phylum Planctomycetes.</title>
        <authorList>
            <person name="Svetlana D.N."/>
            <person name="Overmann J."/>
        </authorList>
    </citation>
    <scope>NUCLEOTIDE SEQUENCE [LARGE SCALE GENOMIC DNA]</scope>
    <source>
        <strain evidence="1">Phe10_nw2017</strain>
    </source>
</reference>
<reference evidence="1 2" key="2">
    <citation type="submission" date="2019-08" db="EMBL/GenBank/DDBJ databases">
        <authorList>
            <person name="Henke P."/>
        </authorList>
    </citation>
    <scope>NUCLEOTIDE SEQUENCE [LARGE SCALE GENOMIC DNA]</scope>
    <source>
        <strain evidence="1">Phe10_nw2017</strain>
    </source>
</reference>
<gene>
    <name evidence="1" type="ORF">E3A20_03250</name>
</gene>
<sequence>MSFIQITISIQKRSARVLDLDKDRTPAYLNLGDALQGQKKDPTSAYGEYCKRAPRSKWPKRLAQASAACQ</sequence>
<protein>
    <submittedName>
        <fullName evidence="1">Uncharacterized protein</fullName>
    </submittedName>
</protein>
<evidence type="ECO:0000313" key="2">
    <source>
        <dbReference type="Proteomes" id="UP000321083"/>
    </source>
</evidence>
<organism evidence="1 2">
    <name type="scientific">Planctomyces bekefii</name>
    <dbReference type="NCBI Taxonomy" id="1653850"/>
    <lineage>
        <taxon>Bacteria</taxon>
        <taxon>Pseudomonadati</taxon>
        <taxon>Planctomycetota</taxon>
        <taxon>Planctomycetia</taxon>
        <taxon>Planctomycetales</taxon>
        <taxon>Planctomycetaceae</taxon>
        <taxon>Planctomyces</taxon>
    </lineage>
</organism>
<dbReference type="Proteomes" id="UP000321083">
    <property type="component" value="Unassembled WGS sequence"/>
</dbReference>
<dbReference type="AlphaFoldDB" id="A0A5C6MD52"/>
<accession>A0A5C6MD52</accession>
<dbReference type="EMBL" id="SRHE01000034">
    <property type="protein sequence ID" value="TWW12173.1"/>
    <property type="molecule type" value="Genomic_DNA"/>
</dbReference>